<keyword evidence="7 8" id="KW-0472">Membrane</keyword>
<evidence type="ECO:0000256" key="6">
    <source>
        <dbReference type="ARBA" id="ARBA00022989"/>
    </source>
</evidence>
<dbReference type="Proteomes" id="UP000250140">
    <property type="component" value="Unassembled WGS sequence"/>
</dbReference>
<keyword evidence="6 8" id="KW-1133">Transmembrane helix</keyword>
<evidence type="ECO:0000256" key="2">
    <source>
        <dbReference type="ARBA" id="ARBA00004687"/>
    </source>
</evidence>
<organism evidence="9 10">
    <name type="scientific">Glonium stellatum</name>
    <dbReference type="NCBI Taxonomy" id="574774"/>
    <lineage>
        <taxon>Eukaryota</taxon>
        <taxon>Fungi</taxon>
        <taxon>Dikarya</taxon>
        <taxon>Ascomycota</taxon>
        <taxon>Pezizomycotina</taxon>
        <taxon>Dothideomycetes</taxon>
        <taxon>Pleosporomycetidae</taxon>
        <taxon>Gloniales</taxon>
        <taxon>Gloniaceae</taxon>
        <taxon>Glonium</taxon>
    </lineage>
</organism>
<reference evidence="9 10" key="1">
    <citation type="journal article" date="2016" name="Nat. Commun.">
        <title>Ectomycorrhizal ecology is imprinted in the genome of the dominant symbiotic fungus Cenococcum geophilum.</title>
        <authorList>
            <consortium name="DOE Joint Genome Institute"/>
            <person name="Peter M."/>
            <person name="Kohler A."/>
            <person name="Ohm R.A."/>
            <person name="Kuo A."/>
            <person name="Krutzmann J."/>
            <person name="Morin E."/>
            <person name="Arend M."/>
            <person name="Barry K.W."/>
            <person name="Binder M."/>
            <person name="Choi C."/>
            <person name="Clum A."/>
            <person name="Copeland A."/>
            <person name="Grisel N."/>
            <person name="Haridas S."/>
            <person name="Kipfer T."/>
            <person name="LaButti K."/>
            <person name="Lindquist E."/>
            <person name="Lipzen A."/>
            <person name="Maire R."/>
            <person name="Meier B."/>
            <person name="Mihaltcheva S."/>
            <person name="Molinier V."/>
            <person name="Murat C."/>
            <person name="Poggeler S."/>
            <person name="Quandt C.A."/>
            <person name="Sperisen C."/>
            <person name="Tritt A."/>
            <person name="Tisserant E."/>
            <person name="Crous P.W."/>
            <person name="Henrissat B."/>
            <person name="Nehls U."/>
            <person name="Egli S."/>
            <person name="Spatafora J.W."/>
            <person name="Grigoriev I.V."/>
            <person name="Martin F.M."/>
        </authorList>
    </citation>
    <scope>NUCLEOTIDE SEQUENCE [LARGE SCALE GENOMIC DNA]</scope>
    <source>
        <strain evidence="9 10">CBS 207.34</strain>
    </source>
</reference>
<proteinExistence type="predicted"/>
<dbReference type="OrthoDB" id="17366at2759"/>
<evidence type="ECO:0000256" key="8">
    <source>
        <dbReference type="SAM" id="Phobius"/>
    </source>
</evidence>
<evidence type="ECO:0000313" key="10">
    <source>
        <dbReference type="Proteomes" id="UP000250140"/>
    </source>
</evidence>
<evidence type="ECO:0000256" key="7">
    <source>
        <dbReference type="ARBA" id="ARBA00023136"/>
    </source>
</evidence>
<keyword evidence="10" id="KW-1185">Reference proteome</keyword>
<protein>
    <submittedName>
        <fullName evidence="9">Glycosylphosphatidylinositol anchor biosynthesis protein 11</fullName>
    </submittedName>
</protein>
<keyword evidence="5" id="KW-0256">Endoplasmic reticulum</keyword>
<evidence type="ECO:0000256" key="3">
    <source>
        <dbReference type="ARBA" id="ARBA00022502"/>
    </source>
</evidence>
<feature type="transmembrane region" description="Helical" evidence="8">
    <location>
        <begin position="175"/>
        <end position="198"/>
    </location>
</feature>
<dbReference type="InterPro" id="IPR009580">
    <property type="entry name" value="GPI_biosynthesis_protein_Pig-F"/>
</dbReference>
<name>A0A8E2JQN9_9PEZI</name>
<evidence type="ECO:0000313" key="9">
    <source>
        <dbReference type="EMBL" id="OCL06059.1"/>
    </source>
</evidence>
<keyword evidence="4 8" id="KW-0812">Transmembrane</keyword>
<dbReference type="GO" id="GO:0005789">
    <property type="term" value="C:endoplasmic reticulum membrane"/>
    <property type="evidence" value="ECO:0007669"/>
    <property type="project" value="UniProtKB-SubCell"/>
</dbReference>
<evidence type="ECO:0000256" key="4">
    <source>
        <dbReference type="ARBA" id="ARBA00022692"/>
    </source>
</evidence>
<feature type="transmembrane region" description="Helical" evidence="8">
    <location>
        <begin position="110"/>
        <end position="137"/>
    </location>
</feature>
<sequence>MSSTTTVTKPPKARPTASTVDILNNDTARIYTHIHPILVLSLYVFRFKPIVADPVPTLLNTLILLGILQVAYVSVCLPATGTASTPSVVKPGARKKPGPSKLESNVQGRIIPAFLSLLLSTMVGTPLIGIMLILFGAPLTTHFPHTFLCAAHISLLASIPLIYVHGVDGERWREIVALLLPIDEVFGAALGTFMGAWLGAVPIPLDWDREWQKWPVTIVTGAYIGFAVGKLAGGLLFKGRKISFN</sequence>
<dbReference type="EMBL" id="KV750150">
    <property type="protein sequence ID" value="OCL06059.1"/>
    <property type="molecule type" value="Genomic_DNA"/>
</dbReference>
<comment type="subcellular location">
    <subcellularLocation>
        <location evidence="1">Endoplasmic reticulum membrane</location>
        <topology evidence="1">Multi-pass membrane protein</topology>
    </subcellularLocation>
</comment>
<dbReference type="AlphaFoldDB" id="A0A8E2JQN9"/>
<comment type="pathway">
    <text evidence="2">Glycolipid biosynthesis; glycosylphosphatidylinositol-anchor biosynthesis.</text>
</comment>
<feature type="transmembrane region" description="Helical" evidence="8">
    <location>
        <begin position="143"/>
        <end position="163"/>
    </location>
</feature>
<evidence type="ECO:0000256" key="5">
    <source>
        <dbReference type="ARBA" id="ARBA00022824"/>
    </source>
</evidence>
<feature type="transmembrane region" description="Helical" evidence="8">
    <location>
        <begin position="218"/>
        <end position="237"/>
    </location>
</feature>
<gene>
    <name evidence="9" type="ORF">AOQ84DRAFT_390459</name>
</gene>
<evidence type="ECO:0000256" key="1">
    <source>
        <dbReference type="ARBA" id="ARBA00004477"/>
    </source>
</evidence>
<accession>A0A8E2JQN9</accession>
<dbReference type="UniPathway" id="UPA00196"/>
<keyword evidence="3" id="KW-0337">GPI-anchor biosynthesis</keyword>
<dbReference type="Pfam" id="PF06699">
    <property type="entry name" value="PIG-F"/>
    <property type="match status" value="1"/>
</dbReference>
<dbReference type="GO" id="GO:0006506">
    <property type="term" value="P:GPI anchor biosynthetic process"/>
    <property type="evidence" value="ECO:0007669"/>
    <property type="project" value="UniProtKB-UniPathway"/>
</dbReference>